<name>A9EC39_9FLAO</name>
<comment type="caution">
    <text evidence="1">The sequence shown here is derived from an EMBL/GenBank/DDBJ whole genome shotgun (WGS) entry which is preliminary data.</text>
</comment>
<organism evidence="1 2">
    <name type="scientific">Kordia algicida OT-1</name>
    <dbReference type="NCBI Taxonomy" id="391587"/>
    <lineage>
        <taxon>Bacteria</taxon>
        <taxon>Pseudomonadati</taxon>
        <taxon>Bacteroidota</taxon>
        <taxon>Flavobacteriia</taxon>
        <taxon>Flavobacteriales</taxon>
        <taxon>Flavobacteriaceae</taxon>
        <taxon>Kordia</taxon>
    </lineage>
</organism>
<evidence type="ECO:0000313" key="2">
    <source>
        <dbReference type="Proteomes" id="UP000002945"/>
    </source>
</evidence>
<accession>A9EC39</accession>
<dbReference type="EMBL" id="ABIB01000018">
    <property type="protein sequence ID" value="EDP94434.1"/>
    <property type="molecule type" value="Genomic_DNA"/>
</dbReference>
<sequence>MIACFDFALKVSVFRFLLDAAQTDDLKFVLNNYSRRKISQKKKNE</sequence>
<dbReference type="HOGENOM" id="CLU_3201068_0_0_10"/>
<gene>
    <name evidence="1" type="ORF">KAOT1_04665</name>
</gene>
<proteinExistence type="predicted"/>
<reference evidence="1 2" key="1">
    <citation type="journal article" date="2011" name="J. Bacteriol.">
        <title>Genome sequence of the algicidal bacterium Kordia algicida OT-1.</title>
        <authorList>
            <person name="Lee H.S."/>
            <person name="Kang S.G."/>
            <person name="Kwon K.K."/>
            <person name="Lee J.H."/>
            <person name="Kim S.J."/>
        </authorList>
    </citation>
    <scope>NUCLEOTIDE SEQUENCE [LARGE SCALE GENOMIC DNA]</scope>
    <source>
        <strain evidence="1 2">OT-1</strain>
    </source>
</reference>
<dbReference type="Proteomes" id="UP000002945">
    <property type="component" value="Unassembled WGS sequence"/>
</dbReference>
<dbReference type="AlphaFoldDB" id="A9EC39"/>
<protein>
    <submittedName>
        <fullName evidence="1">Uncharacterized protein</fullName>
    </submittedName>
</protein>
<evidence type="ECO:0000313" key="1">
    <source>
        <dbReference type="EMBL" id="EDP94434.1"/>
    </source>
</evidence>
<keyword evidence="2" id="KW-1185">Reference proteome</keyword>
<dbReference type="STRING" id="391587.KAOT1_04665"/>